<dbReference type="PANTHER" id="PTHR42967">
    <property type="entry name" value="METAL DEPENDENT HYDROLASE"/>
    <property type="match status" value="1"/>
</dbReference>
<organism evidence="1 2">
    <name type="scientific">Acidilutibacter cellobiosedens</name>
    <dbReference type="NCBI Taxonomy" id="2507161"/>
    <lineage>
        <taxon>Bacteria</taxon>
        <taxon>Bacillati</taxon>
        <taxon>Bacillota</taxon>
        <taxon>Tissierellia</taxon>
        <taxon>Tissierellales</taxon>
        <taxon>Acidilutibacteraceae</taxon>
        <taxon>Acidilutibacter</taxon>
    </lineage>
</organism>
<keyword evidence="2" id="KW-1185">Reference proteome</keyword>
<name>A0A410QHD8_9FIRM</name>
<dbReference type="InterPro" id="IPR036866">
    <property type="entry name" value="RibonucZ/Hydroxyglut_hydro"/>
</dbReference>
<proteinExistence type="predicted"/>
<dbReference type="PANTHER" id="PTHR42967:SF1">
    <property type="entry name" value="MBL FOLD METALLO-HYDROLASE"/>
    <property type="match status" value="1"/>
</dbReference>
<sequence>MNIKWFGHSCFKITSNKGIVVVTDPFDPTVGYSPLDIEADIVTSSHSHYDHNYFKAIKGDFKIIDKPKEYNVKDIIIKGVRTFHDNVYGTKRGKNIVFLINMDGIKLCHLGDLGHTLTDKQLEEIGKVDVLFIPVGGYYTINNEEAVKVVKQLNPKLTIPMHFKTPEIDFPITDEKNFLKELNGRKISSNNIDVDSAFLETEKVISLNYK</sequence>
<evidence type="ECO:0000313" key="2">
    <source>
        <dbReference type="Proteomes" id="UP000287969"/>
    </source>
</evidence>
<dbReference type="KEGG" id="spoa:EQM13_04080"/>
<dbReference type="Proteomes" id="UP000287969">
    <property type="component" value="Chromosome"/>
</dbReference>
<dbReference type="Pfam" id="PF13483">
    <property type="entry name" value="Lactamase_B_3"/>
    <property type="match status" value="1"/>
</dbReference>
<accession>A0A410QHD8</accession>
<gene>
    <name evidence="1" type="ORF">EQM13_04080</name>
</gene>
<evidence type="ECO:0000313" key="1">
    <source>
        <dbReference type="EMBL" id="QAT63376.1"/>
    </source>
</evidence>
<protein>
    <submittedName>
        <fullName evidence="1">MBL fold metallo-hydrolase</fullName>
    </submittedName>
</protein>
<keyword evidence="1" id="KW-0378">Hydrolase</keyword>
<dbReference type="GO" id="GO:0016787">
    <property type="term" value="F:hydrolase activity"/>
    <property type="evidence" value="ECO:0007669"/>
    <property type="project" value="UniProtKB-KW"/>
</dbReference>
<dbReference type="EMBL" id="CP035282">
    <property type="protein sequence ID" value="QAT63376.1"/>
    <property type="molecule type" value="Genomic_DNA"/>
</dbReference>
<dbReference type="AlphaFoldDB" id="A0A410QHD8"/>
<dbReference type="SUPFAM" id="SSF56281">
    <property type="entry name" value="Metallo-hydrolase/oxidoreductase"/>
    <property type="match status" value="1"/>
</dbReference>
<dbReference type="Gene3D" id="3.60.15.10">
    <property type="entry name" value="Ribonuclease Z/Hydroxyacylglutathione hydrolase-like"/>
    <property type="match status" value="1"/>
</dbReference>
<dbReference type="OrthoDB" id="36975at2"/>
<reference evidence="2" key="1">
    <citation type="submission" date="2019-01" db="EMBL/GenBank/DDBJ databases">
        <title>Draft genomes of a novel of Sporanaerobacter strains.</title>
        <authorList>
            <person name="Ma S."/>
        </authorList>
    </citation>
    <scope>NUCLEOTIDE SEQUENCE [LARGE SCALE GENOMIC DNA]</scope>
    <source>
        <strain evidence="2">NJN-17</strain>
    </source>
</reference>